<evidence type="ECO:0000313" key="2">
    <source>
        <dbReference type="EMBL" id="KAJ1097019.1"/>
    </source>
</evidence>
<organism evidence="2 3">
    <name type="scientific">Pleurodeles waltl</name>
    <name type="common">Iberian ribbed newt</name>
    <dbReference type="NCBI Taxonomy" id="8319"/>
    <lineage>
        <taxon>Eukaryota</taxon>
        <taxon>Metazoa</taxon>
        <taxon>Chordata</taxon>
        <taxon>Craniata</taxon>
        <taxon>Vertebrata</taxon>
        <taxon>Euteleostomi</taxon>
        <taxon>Amphibia</taxon>
        <taxon>Batrachia</taxon>
        <taxon>Caudata</taxon>
        <taxon>Salamandroidea</taxon>
        <taxon>Salamandridae</taxon>
        <taxon>Pleurodelinae</taxon>
        <taxon>Pleurodeles</taxon>
    </lineage>
</organism>
<evidence type="ECO:0000313" key="3">
    <source>
        <dbReference type="Proteomes" id="UP001066276"/>
    </source>
</evidence>
<dbReference type="EMBL" id="JANPWB010000014">
    <property type="protein sequence ID" value="KAJ1097019.1"/>
    <property type="molecule type" value="Genomic_DNA"/>
</dbReference>
<feature type="compositionally biased region" description="Basic and acidic residues" evidence="1">
    <location>
        <begin position="1"/>
        <end position="13"/>
    </location>
</feature>
<gene>
    <name evidence="2" type="ORF">NDU88_002148</name>
</gene>
<feature type="region of interest" description="Disordered" evidence="1">
    <location>
        <begin position="68"/>
        <end position="111"/>
    </location>
</feature>
<dbReference type="AlphaFoldDB" id="A0AAV7M1J4"/>
<reference evidence="2" key="1">
    <citation type="journal article" date="2022" name="bioRxiv">
        <title>Sequencing and chromosome-scale assembly of the giantPleurodeles waltlgenome.</title>
        <authorList>
            <person name="Brown T."/>
            <person name="Elewa A."/>
            <person name="Iarovenko S."/>
            <person name="Subramanian E."/>
            <person name="Araus A.J."/>
            <person name="Petzold A."/>
            <person name="Susuki M."/>
            <person name="Suzuki K.-i.T."/>
            <person name="Hayashi T."/>
            <person name="Toyoda A."/>
            <person name="Oliveira C."/>
            <person name="Osipova E."/>
            <person name="Leigh N.D."/>
            <person name="Simon A."/>
            <person name="Yun M.H."/>
        </authorList>
    </citation>
    <scope>NUCLEOTIDE SEQUENCE</scope>
    <source>
        <strain evidence="2">20211129_DDA</strain>
        <tissue evidence="2">Liver</tissue>
    </source>
</reference>
<proteinExistence type="predicted"/>
<sequence length="111" mass="12011">MNEREETQGRVEHGGSCMWSSRAKAGAEDGPASFFHPSGHPGSWPLALQPSGGWSRIEVEKLTAKTPPKIRLPAKTSQDECIGPVSPILSPRAPSTLHATQLWPRTRGPPH</sequence>
<protein>
    <submittedName>
        <fullName evidence="2">Uncharacterized protein</fullName>
    </submittedName>
</protein>
<accession>A0AAV7M1J4</accession>
<comment type="caution">
    <text evidence="2">The sequence shown here is derived from an EMBL/GenBank/DDBJ whole genome shotgun (WGS) entry which is preliminary data.</text>
</comment>
<keyword evidence="3" id="KW-1185">Reference proteome</keyword>
<feature type="region of interest" description="Disordered" evidence="1">
    <location>
        <begin position="1"/>
        <end position="38"/>
    </location>
</feature>
<dbReference type="Proteomes" id="UP001066276">
    <property type="component" value="Chromosome 10"/>
</dbReference>
<evidence type="ECO:0000256" key="1">
    <source>
        <dbReference type="SAM" id="MobiDB-lite"/>
    </source>
</evidence>
<name>A0AAV7M1J4_PLEWA</name>